<dbReference type="Gene3D" id="1.25.60.10">
    <property type="entry name" value="MgtE N-terminal domain-like"/>
    <property type="match status" value="1"/>
</dbReference>
<feature type="domain" description="CBS" evidence="10">
    <location>
        <begin position="141"/>
        <end position="204"/>
    </location>
</feature>
<dbReference type="InterPro" id="IPR006667">
    <property type="entry name" value="SLC41_membr_dom"/>
</dbReference>
<dbReference type="InterPro" id="IPR046342">
    <property type="entry name" value="CBS_dom_sf"/>
</dbReference>
<comment type="subunit">
    <text evidence="9">Homodimer.</text>
</comment>
<name>A0A1M5NP70_9FIRM</name>
<dbReference type="Pfam" id="PF03448">
    <property type="entry name" value="MgtE_N"/>
    <property type="match status" value="1"/>
</dbReference>
<evidence type="ECO:0000313" key="11">
    <source>
        <dbReference type="EMBL" id="SHG91277.1"/>
    </source>
</evidence>
<dbReference type="Pfam" id="PF00571">
    <property type="entry name" value="CBS"/>
    <property type="match status" value="2"/>
</dbReference>
<keyword evidence="8" id="KW-0129">CBS domain</keyword>
<dbReference type="PANTHER" id="PTHR43773:SF1">
    <property type="entry name" value="MAGNESIUM TRANSPORTER MGTE"/>
    <property type="match status" value="1"/>
</dbReference>
<comment type="function">
    <text evidence="9">Acts as a magnesium transporter.</text>
</comment>
<evidence type="ECO:0000256" key="6">
    <source>
        <dbReference type="ARBA" id="ARBA00022989"/>
    </source>
</evidence>
<evidence type="ECO:0000256" key="7">
    <source>
        <dbReference type="ARBA" id="ARBA00023136"/>
    </source>
</evidence>
<dbReference type="SMART" id="SM00924">
    <property type="entry name" value="MgtE_N"/>
    <property type="match status" value="1"/>
</dbReference>
<dbReference type="InterPro" id="IPR036739">
    <property type="entry name" value="SLC41_membr_dom_sf"/>
</dbReference>
<evidence type="ECO:0000256" key="1">
    <source>
        <dbReference type="ARBA" id="ARBA00004141"/>
    </source>
</evidence>
<keyword evidence="4 9" id="KW-0812">Transmembrane</keyword>
<proteinExistence type="inferred from homology"/>
<evidence type="ECO:0000256" key="2">
    <source>
        <dbReference type="ARBA" id="ARBA00009749"/>
    </source>
</evidence>
<dbReference type="EMBL" id="FQXH01000005">
    <property type="protein sequence ID" value="SHG91277.1"/>
    <property type="molecule type" value="Genomic_DNA"/>
</dbReference>
<dbReference type="NCBIfam" id="TIGR00400">
    <property type="entry name" value="mgtE"/>
    <property type="match status" value="1"/>
</dbReference>
<dbReference type="GO" id="GO:0046872">
    <property type="term" value="F:metal ion binding"/>
    <property type="evidence" value="ECO:0007669"/>
    <property type="project" value="UniProtKB-KW"/>
</dbReference>
<evidence type="ECO:0000256" key="3">
    <source>
        <dbReference type="ARBA" id="ARBA00022448"/>
    </source>
</evidence>
<keyword evidence="7 9" id="KW-0472">Membrane</keyword>
<dbReference type="InterPro" id="IPR000644">
    <property type="entry name" value="CBS_dom"/>
</dbReference>
<reference evidence="12" key="1">
    <citation type="submission" date="2016-11" db="EMBL/GenBank/DDBJ databases">
        <authorList>
            <person name="Varghese N."/>
            <person name="Submissions S."/>
        </authorList>
    </citation>
    <scope>NUCLEOTIDE SEQUENCE [LARGE SCALE GENOMIC DNA]</scope>
    <source>
        <strain evidence="12">DSM 15285</strain>
    </source>
</reference>
<comment type="similarity">
    <text evidence="2 9">Belongs to the SLC41A transporter family.</text>
</comment>
<dbReference type="InterPro" id="IPR006668">
    <property type="entry name" value="Mg_transptr_MgtE_intracell_dom"/>
</dbReference>
<keyword evidence="5 9" id="KW-0460">Magnesium</keyword>
<dbReference type="SUPFAM" id="SSF161093">
    <property type="entry name" value="MgtE membrane domain-like"/>
    <property type="match status" value="1"/>
</dbReference>
<dbReference type="SUPFAM" id="SSF158791">
    <property type="entry name" value="MgtE N-terminal domain-like"/>
    <property type="match status" value="1"/>
</dbReference>
<dbReference type="STRING" id="1123350.SAMN02744040_00144"/>
<dbReference type="Gene3D" id="1.10.357.20">
    <property type="entry name" value="SLC41 divalent cation transporters, integral membrane domain"/>
    <property type="match status" value="1"/>
</dbReference>
<comment type="subcellular location">
    <subcellularLocation>
        <location evidence="9">Cell membrane</location>
        <topology evidence="9">Multi-pass membrane protein</topology>
    </subcellularLocation>
    <subcellularLocation>
        <location evidence="1">Membrane</location>
        <topology evidence="1">Multi-pass membrane protein</topology>
    </subcellularLocation>
</comment>
<dbReference type="SUPFAM" id="SSF54631">
    <property type="entry name" value="CBS-domain pair"/>
    <property type="match status" value="1"/>
</dbReference>
<dbReference type="CDD" id="cd04606">
    <property type="entry name" value="CBS_pair_Mg_transporter"/>
    <property type="match status" value="1"/>
</dbReference>
<dbReference type="InterPro" id="IPR006669">
    <property type="entry name" value="MgtE_transporter"/>
</dbReference>
<feature type="domain" description="CBS" evidence="10">
    <location>
        <begin position="205"/>
        <end position="261"/>
    </location>
</feature>
<sequence length="460" mass="51045">MNKNEILFEKIALEVKALIDSEKIVELNRYLEELHPRDIAEILVDLEEEKRIKLFEVLPWEIGAKVLDELDSDIFSSILSKISIEHKKKILDLMSQDDMVDILSDLSEDKRQEIINLLDSELAEDIKELLVYKEDSAGGIMTTDFIALRKDITVYSAIEYLRENAPDAETIYYVYVIDKDQKLVGVISLRELIIAKPNSLIEDIMSEKVISVNVNDDQEEVAKLVSKYDFLAIPVTDINGKLRGIITVDDIIDVIQEEATEDIYKFAGTSEAESEHLEEDKFFSKVIYSVKARLPWLLITLLGGTLSATILGKYESTISQYTAVSFFMPLLTGMGGNVGTQSSTLTVRGIATGHVDMKRAFKTIFQEMSVGASVGVVCSVIICIVAYLWMGDFKLGVVVGIAMAANMLTAATIGTLVPIIFKKLGVDPAVASAPFISTTLDITGLTIYFTLTTVLLLKIS</sequence>
<feature type="transmembrane region" description="Helical" evidence="9">
    <location>
        <begin position="433"/>
        <end position="457"/>
    </location>
</feature>
<keyword evidence="9" id="KW-0479">Metal-binding</keyword>
<protein>
    <recommendedName>
        <fullName evidence="9">Magnesium transporter MgtE</fullName>
    </recommendedName>
</protein>
<dbReference type="PANTHER" id="PTHR43773">
    <property type="entry name" value="MAGNESIUM TRANSPORTER MGTE"/>
    <property type="match status" value="1"/>
</dbReference>
<dbReference type="GO" id="GO:0005886">
    <property type="term" value="C:plasma membrane"/>
    <property type="evidence" value="ECO:0007669"/>
    <property type="project" value="UniProtKB-SubCell"/>
</dbReference>
<dbReference type="OrthoDB" id="9790355at2"/>
<dbReference type="SMART" id="SM00116">
    <property type="entry name" value="CBS"/>
    <property type="match status" value="2"/>
</dbReference>
<keyword evidence="12" id="KW-1185">Reference proteome</keyword>
<dbReference type="Proteomes" id="UP000242520">
    <property type="component" value="Unassembled WGS sequence"/>
</dbReference>
<dbReference type="InterPro" id="IPR038076">
    <property type="entry name" value="MgtE_N_sf"/>
</dbReference>
<evidence type="ECO:0000256" key="4">
    <source>
        <dbReference type="ARBA" id="ARBA00022692"/>
    </source>
</evidence>
<evidence type="ECO:0000256" key="8">
    <source>
        <dbReference type="PROSITE-ProRule" id="PRU00703"/>
    </source>
</evidence>
<evidence type="ECO:0000259" key="10">
    <source>
        <dbReference type="PROSITE" id="PS51371"/>
    </source>
</evidence>
<dbReference type="AlphaFoldDB" id="A0A1M5NP70"/>
<keyword evidence="6 9" id="KW-1133">Transmembrane helix</keyword>
<evidence type="ECO:0000256" key="9">
    <source>
        <dbReference type="RuleBase" id="RU362011"/>
    </source>
</evidence>
<keyword evidence="3 9" id="KW-0813">Transport</keyword>
<gene>
    <name evidence="11" type="ORF">SAMN02744040_00144</name>
</gene>
<organism evidence="11 12">
    <name type="scientific">Tepidibacter thalassicus DSM 15285</name>
    <dbReference type="NCBI Taxonomy" id="1123350"/>
    <lineage>
        <taxon>Bacteria</taxon>
        <taxon>Bacillati</taxon>
        <taxon>Bacillota</taxon>
        <taxon>Clostridia</taxon>
        <taxon>Peptostreptococcales</taxon>
        <taxon>Peptostreptococcaceae</taxon>
        <taxon>Tepidibacter</taxon>
    </lineage>
</organism>
<dbReference type="PROSITE" id="PS51371">
    <property type="entry name" value="CBS"/>
    <property type="match status" value="2"/>
</dbReference>
<feature type="transmembrane region" description="Helical" evidence="9">
    <location>
        <begin position="395"/>
        <end position="421"/>
    </location>
</feature>
<comment type="caution">
    <text evidence="9">Lacks conserved residue(s) required for the propagation of feature annotation.</text>
</comment>
<dbReference type="GO" id="GO:0015095">
    <property type="term" value="F:magnesium ion transmembrane transporter activity"/>
    <property type="evidence" value="ECO:0007669"/>
    <property type="project" value="UniProtKB-UniRule"/>
</dbReference>
<dbReference type="Pfam" id="PF01769">
    <property type="entry name" value="MgtE"/>
    <property type="match status" value="1"/>
</dbReference>
<evidence type="ECO:0000313" key="12">
    <source>
        <dbReference type="Proteomes" id="UP000242520"/>
    </source>
</evidence>
<evidence type="ECO:0000256" key="5">
    <source>
        <dbReference type="ARBA" id="ARBA00022842"/>
    </source>
</evidence>
<dbReference type="RefSeq" id="WP_072722952.1">
    <property type="nucleotide sequence ID" value="NZ_FQXH01000005.1"/>
</dbReference>
<dbReference type="Gene3D" id="3.10.580.10">
    <property type="entry name" value="CBS-domain"/>
    <property type="match status" value="1"/>
</dbReference>
<feature type="transmembrane region" description="Helical" evidence="9">
    <location>
        <begin position="368"/>
        <end position="389"/>
    </location>
</feature>
<accession>A0A1M5NP70</accession>
<keyword evidence="9" id="KW-1003">Cell membrane</keyword>